<dbReference type="KEGG" id="fsc:FSU_2640"/>
<sequence length="35" mass="4079">MFSRRSSKVIVPIHTKILEINNEKIQYPHGTTARL</sequence>
<dbReference type="STRING" id="59374.FSU_2640"/>
<dbReference type="EMBL" id="CP002158">
    <property type="protein sequence ID" value="ADL26497.1"/>
    <property type="molecule type" value="Genomic_DNA"/>
</dbReference>
<accession>D9S643</accession>
<dbReference type="AlphaFoldDB" id="D9S643"/>
<gene>
    <name evidence="1" type="ordered locus">FSU_2640</name>
</gene>
<evidence type="ECO:0000313" key="1">
    <source>
        <dbReference type="EMBL" id="ADL26497.1"/>
    </source>
</evidence>
<protein>
    <submittedName>
        <fullName evidence="1">Uncharacterized protein</fullName>
    </submittedName>
</protein>
<organism evidence="1 2">
    <name type="scientific">Fibrobacter succinogenes (strain ATCC 19169 / S85)</name>
    <dbReference type="NCBI Taxonomy" id="59374"/>
    <lineage>
        <taxon>Bacteria</taxon>
        <taxon>Pseudomonadati</taxon>
        <taxon>Fibrobacterota</taxon>
        <taxon>Fibrobacteria</taxon>
        <taxon>Fibrobacterales</taxon>
        <taxon>Fibrobacteraceae</taxon>
        <taxon>Fibrobacter</taxon>
    </lineage>
</organism>
<dbReference type="Proteomes" id="UP000000517">
    <property type="component" value="Chromosome"/>
</dbReference>
<evidence type="ECO:0000313" key="2">
    <source>
        <dbReference type="Proteomes" id="UP000000517"/>
    </source>
</evidence>
<dbReference type="HOGENOM" id="CLU_3365093_0_0_0"/>
<reference evidence="2" key="1">
    <citation type="submission" date="2010-08" db="EMBL/GenBank/DDBJ databases">
        <title>Complete sequence of Fibrobacter succinogenes subsp. succinogenes S85.</title>
        <authorList>
            <person name="Durkin A.S."/>
            <person name="Nelson K.E."/>
            <person name="Morrison M."/>
            <person name="Forsberg C.W."/>
            <person name="Wilson D.B."/>
            <person name="Russell J.B."/>
            <person name="Cann I.K.O."/>
            <person name="Mackie R.I."/>
            <person name="White B.A."/>
        </authorList>
    </citation>
    <scope>NUCLEOTIDE SEQUENCE [LARGE SCALE GENOMIC DNA]</scope>
    <source>
        <strain evidence="2">ATCC 19169 / S85</strain>
    </source>
</reference>
<proteinExistence type="predicted"/>
<name>D9S643_FIBSS</name>